<gene>
    <name evidence="12" type="ORF">CTEN210_02112</name>
</gene>
<organism evidence="12 13">
    <name type="scientific">Chaetoceros tenuissimus</name>
    <dbReference type="NCBI Taxonomy" id="426638"/>
    <lineage>
        <taxon>Eukaryota</taxon>
        <taxon>Sar</taxon>
        <taxon>Stramenopiles</taxon>
        <taxon>Ochrophyta</taxon>
        <taxon>Bacillariophyta</taxon>
        <taxon>Coscinodiscophyceae</taxon>
        <taxon>Chaetocerotophycidae</taxon>
        <taxon>Chaetocerotales</taxon>
        <taxon>Chaetocerotaceae</taxon>
        <taxon>Chaetoceros</taxon>
    </lineage>
</organism>
<evidence type="ECO:0000256" key="10">
    <source>
        <dbReference type="RuleBase" id="RU000488"/>
    </source>
</evidence>
<dbReference type="InterPro" id="IPR018108">
    <property type="entry name" value="MCP_transmembrane"/>
</dbReference>
<dbReference type="PROSITE" id="PS50920">
    <property type="entry name" value="SOLCAR"/>
    <property type="match status" value="3"/>
</dbReference>
<evidence type="ECO:0000256" key="3">
    <source>
        <dbReference type="ARBA" id="ARBA00022448"/>
    </source>
</evidence>
<dbReference type="Pfam" id="PF00153">
    <property type="entry name" value="Mito_carr"/>
    <property type="match status" value="3"/>
</dbReference>
<keyword evidence="6" id="KW-1133">Transmembrane helix</keyword>
<dbReference type="InterPro" id="IPR023395">
    <property type="entry name" value="MCP_dom_sf"/>
</dbReference>
<proteinExistence type="inferred from homology"/>
<evidence type="ECO:0000256" key="11">
    <source>
        <dbReference type="SAM" id="MobiDB-lite"/>
    </source>
</evidence>
<dbReference type="PANTHER" id="PTHR45624">
    <property type="entry name" value="MITOCHONDRIAL BASIC AMINO ACIDS TRANSPORTER-RELATED"/>
    <property type="match status" value="1"/>
</dbReference>
<evidence type="ECO:0000256" key="8">
    <source>
        <dbReference type="ARBA" id="ARBA00023136"/>
    </source>
</evidence>
<keyword evidence="3 10" id="KW-0813">Transport</keyword>
<feature type="compositionally biased region" description="Low complexity" evidence="11">
    <location>
        <begin position="18"/>
        <end position="27"/>
    </location>
</feature>
<comment type="subcellular location">
    <subcellularLocation>
        <location evidence="1">Mitochondrion membrane</location>
        <topology evidence="1">Multi-pass membrane protein</topology>
    </subcellularLocation>
</comment>
<keyword evidence="4 9" id="KW-0812">Transmembrane</keyword>
<evidence type="ECO:0000313" key="13">
    <source>
        <dbReference type="Proteomes" id="UP001054902"/>
    </source>
</evidence>
<dbReference type="PANTHER" id="PTHR45624:SF10">
    <property type="entry name" value="SLC (SOLUTE CARRIER) HOMOLOG"/>
    <property type="match status" value="1"/>
</dbReference>
<dbReference type="Gene3D" id="1.50.40.10">
    <property type="entry name" value="Mitochondrial carrier domain"/>
    <property type="match status" value="1"/>
</dbReference>
<name>A0AAD3CGX9_9STRA</name>
<keyword evidence="7" id="KW-0496">Mitochondrion</keyword>
<dbReference type="Proteomes" id="UP001054902">
    <property type="component" value="Unassembled WGS sequence"/>
</dbReference>
<evidence type="ECO:0008006" key="14">
    <source>
        <dbReference type="Google" id="ProtNLM"/>
    </source>
</evidence>
<evidence type="ECO:0000256" key="7">
    <source>
        <dbReference type="ARBA" id="ARBA00023128"/>
    </source>
</evidence>
<keyword evidence="5" id="KW-0677">Repeat</keyword>
<evidence type="ECO:0000256" key="9">
    <source>
        <dbReference type="PROSITE-ProRule" id="PRU00282"/>
    </source>
</evidence>
<dbReference type="GO" id="GO:0022857">
    <property type="term" value="F:transmembrane transporter activity"/>
    <property type="evidence" value="ECO:0007669"/>
    <property type="project" value="TreeGrafter"/>
</dbReference>
<comment type="similarity">
    <text evidence="2 10">Belongs to the mitochondrial carrier (TC 2.A.29) family.</text>
</comment>
<evidence type="ECO:0000256" key="1">
    <source>
        <dbReference type="ARBA" id="ARBA00004225"/>
    </source>
</evidence>
<evidence type="ECO:0000256" key="5">
    <source>
        <dbReference type="ARBA" id="ARBA00022737"/>
    </source>
</evidence>
<sequence length="351" mass="38247">MSSDALEAVQSYSHQGEESSPSLSQSEPQINAVQDLIAGGIAGSASVVVGHPFDTYKVLLQTSSSSATTPNTSFSKSSILKLYKGMGAPLTSAMVVNALIFSSYGESSRLWDDLFYADEGVHHLQKDVPNHEHKHEHSANEPPDHSSVSKSFVCGSFAGAIQALVICPTEHVKCRLQVQSTSSITNYKGPLDAVSQIFENGGLRGLYRGFACTAWREVPAFGLYFAAYDSIKETVVSNLEKVLDKSDDGGGSTIHTWAASCIAGGISGALTWASIYPFDVIKTKIQTLPLDTPIEKRRISHIYKSIIQEHGWKFFFRGLNVTLLRAFPVNAIIFPVYEFTLEKLSENQIDC</sequence>
<dbReference type="EMBL" id="BLLK01000022">
    <property type="protein sequence ID" value="GFH45638.1"/>
    <property type="molecule type" value="Genomic_DNA"/>
</dbReference>
<keyword evidence="13" id="KW-1185">Reference proteome</keyword>
<keyword evidence="8 9" id="KW-0472">Membrane</keyword>
<feature type="repeat" description="Solcar" evidence="9">
    <location>
        <begin position="30"/>
        <end position="110"/>
    </location>
</feature>
<reference evidence="12 13" key="1">
    <citation type="journal article" date="2021" name="Sci. Rep.">
        <title>The genome of the diatom Chaetoceros tenuissimus carries an ancient integrated fragment of an extant virus.</title>
        <authorList>
            <person name="Hongo Y."/>
            <person name="Kimura K."/>
            <person name="Takaki Y."/>
            <person name="Yoshida Y."/>
            <person name="Baba S."/>
            <person name="Kobayashi G."/>
            <person name="Nagasaki K."/>
            <person name="Hano T."/>
            <person name="Tomaru Y."/>
        </authorList>
    </citation>
    <scope>NUCLEOTIDE SEQUENCE [LARGE SCALE GENOMIC DNA]</scope>
    <source>
        <strain evidence="12 13">NIES-3715</strain>
    </source>
</reference>
<evidence type="ECO:0000256" key="4">
    <source>
        <dbReference type="ARBA" id="ARBA00022692"/>
    </source>
</evidence>
<dbReference type="AlphaFoldDB" id="A0AAD3CGX9"/>
<dbReference type="PRINTS" id="PR00926">
    <property type="entry name" value="MITOCARRIER"/>
</dbReference>
<evidence type="ECO:0000313" key="12">
    <source>
        <dbReference type="EMBL" id="GFH45638.1"/>
    </source>
</evidence>
<evidence type="ECO:0000256" key="6">
    <source>
        <dbReference type="ARBA" id="ARBA00022989"/>
    </source>
</evidence>
<accession>A0AAD3CGX9</accession>
<dbReference type="InterPro" id="IPR050567">
    <property type="entry name" value="Mitochondrial_Carrier"/>
</dbReference>
<protein>
    <recommendedName>
        <fullName evidence="14">Mitochondrial carrier protein</fullName>
    </recommendedName>
</protein>
<dbReference type="InterPro" id="IPR002067">
    <property type="entry name" value="MCP"/>
</dbReference>
<feature type="repeat" description="Solcar" evidence="9">
    <location>
        <begin position="255"/>
        <end position="343"/>
    </location>
</feature>
<dbReference type="GO" id="GO:0031966">
    <property type="term" value="C:mitochondrial membrane"/>
    <property type="evidence" value="ECO:0007669"/>
    <property type="project" value="UniProtKB-SubCell"/>
</dbReference>
<evidence type="ECO:0000256" key="2">
    <source>
        <dbReference type="ARBA" id="ARBA00006375"/>
    </source>
</evidence>
<feature type="region of interest" description="Disordered" evidence="11">
    <location>
        <begin position="1"/>
        <end position="27"/>
    </location>
</feature>
<comment type="caution">
    <text evidence="12">The sequence shown here is derived from an EMBL/GenBank/DDBJ whole genome shotgun (WGS) entry which is preliminary data.</text>
</comment>
<feature type="repeat" description="Solcar" evidence="9">
    <location>
        <begin position="146"/>
        <end position="234"/>
    </location>
</feature>
<dbReference type="SUPFAM" id="SSF103506">
    <property type="entry name" value="Mitochondrial carrier"/>
    <property type="match status" value="1"/>
</dbReference>